<keyword evidence="3 9" id="KW-0732">Signal</keyword>
<evidence type="ECO:0000256" key="6">
    <source>
        <dbReference type="ARBA" id="ARBA00023170"/>
    </source>
</evidence>
<evidence type="ECO:0000256" key="4">
    <source>
        <dbReference type="ARBA" id="ARBA00022989"/>
    </source>
</evidence>
<dbReference type="PANTHER" id="PTHR23037:SF36">
    <property type="entry name" value="INTERLEUKIN 21 RECEPTOR, TANDEM DUPLICATE 1"/>
    <property type="match status" value="1"/>
</dbReference>
<comment type="caution">
    <text evidence="11">The sequence shown here is derived from an EMBL/GenBank/DDBJ whole genome shotgun (WGS) entry which is preliminary data.</text>
</comment>
<dbReference type="Proteomes" id="UP000824540">
    <property type="component" value="Unassembled WGS sequence"/>
</dbReference>
<dbReference type="EMBL" id="JAFBMS010000025">
    <property type="protein sequence ID" value="KAG9342924.1"/>
    <property type="molecule type" value="Genomic_DNA"/>
</dbReference>
<comment type="subcellular location">
    <subcellularLocation>
        <location evidence="1">Membrane</location>
        <topology evidence="1">Single-pass type I membrane protein</topology>
    </subcellularLocation>
</comment>
<reference evidence="11" key="1">
    <citation type="thesis" date="2021" institute="BYU ScholarsArchive" country="Provo, UT, USA">
        <title>Applications of and Algorithms for Genome Assembly and Genomic Analyses with an Emphasis on Marine Teleosts.</title>
        <authorList>
            <person name="Pickett B.D."/>
        </authorList>
    </citation>
    <scope>NUCLEOTIDE SEQUENCE</scope>
    <source>
        <strain evidence="11">HI-2016</strain>
    </source>
</reference>
<keyword evidence="4" id="KW-1133">Transmembrane helix</keyword>
<feature type="signal peptide" evidence="9">
    <location>
        <begin position="1"/>
        <end position="35"/>
    </location>
</feature>
<keyword evidence="2" id="KW-0812">Transmembrane</keyword>
<evidence type="ECO:0000256" key="2">
    <source>
        <dbReference type="ARBA" id="ARBA00022692"/>
    </source>
</evidence>
<evidence type="ECO:0000256" key="9">
    <source>
        <dbReference type="SAM" id="SignalP"/>
    </source>
</evidence>
<proteinExistence type="predicted"/>
<dbReference type="AlphaFoldDB" id="A0A8T2NS11"/>
<evidence type="ECO:0000313" key="11">
    <source>
        <dbReference type="EMBL" id="KAG9342924.1"/>
    </source>
</evidence>
<dbReference type="PROSITE" id="PS50853">
    <property type="entry name" value="FN3"/>
    <property type="match status" value="1"/>
</dbReference>
<dbReference type="OrthoDB" id="8939865at2759"/>
<evidence type="ECO:0000313" key="12">
    <source>
        <dbReference type="Proteomes" id="UP000824540"/>
    </source>
</evidence>
<protein>
    <recommendedName>
        <fullName evidence="10">Fibronectin type-III domain-containing protein</fullName>
    </recommendedName>
</protein>
<keyword evidence="6" id="KW-0675">Receptor</keyword>
<evidence type="ECO:0000256" key="7">
    <source>
        <dbReference type="ARBA" id="ARBA00023180"/>
    </source>
</evidence>
<dbReference type="GO" id="GO:0009897">
    <property type="term" value="C:external side of plasma membrane"/>
    <property type="evidence" value="ECO:0007669"/>
    <property type="project" value="TreeGrafter"/>
</dbReference>
<feature type="domain" description="Fibronectin type-III" evidence="10">
    <location>
        <begin position="131"/>
        <end position="239"/>
    </location>
</feature>
<keyword evidence="5" id="KW-0472">Membrane</keyword>
<evidence type="ECO:0000256" key="8">
    <source>
        <dbReference type="SAM" id="MobiDB-lite"/>
    </source>
</evidence>
<dbReference type="PANTHER" id="PTHR23037">
    <property type="entry name" value="CYTOKINE RECEPTOR"/>
    <property type="match status" value="1"/>
</dbReference>
<dbReference type="GO" id="GO:0004896">
    <property type="term" value="F:cytokine receptor activity"/>
    <property type="evidence" value="ECO:0007669"/>
    <property type="project" value="TreeGrafter"/>
</dbReference>
<dbReference type="InterPro" id="IPR013783">
    <property type="entry name" value="Ig-like_fold"/>
</dbReference>
<dbReference type="SUPFAM" id="SSF49265">
    <property type="entry name" value="Fibronectin type III"/>
    <property type="match status" value="1"/>
</dbReference>
<dbReference type="Gene3D" id="2.60.40.10">
    <property type="entry name" value="Immunoglobulins"/>
    <property type="match status" value="1"/>
</dbReference>
<keyword evidence="12" id="KW-1185">Reference proteome</keyword>
<evidence type="ECO:0000259" key="10">
    <source>
        <dbReference type="PROSITE" id="PS50853"/>
    </source>
</evidence>
<dbReference type="InterPro" id="IPR003961">
    <property type="entry name" value="FN3_dom"/>
</dbReference>
<name>A0A8T2NS11_9TELE</name>
<feature type="region of interest" description="Disordered" evidence="8">
    <location>
        <begin position="346"/>
        <end position="456"/>
    </location>
</feature>
<evidence type="ECO:0000256" key="1">
    <source>
        <dbReference type="ARBA" id="ARBA00004479"/>
    </source>
</evidence>
<evidence type="ECO:0000256" key="3">
    <source>
        <dbReference type="ARBA" id="ARBA00022729"/>
    </source>
</evidence>
<feature type="compositionally biased region" description="Basic and acidic residues" evidence="8">
    <location>
        <begin position="346"/>
        <end position="363"/>
    </location>
</feature>
<organism evidence="11 12">
    <name type="scientific">Albula glossodonta</name>
    <name type="common">roundjaw bonefish</name>
    <dbReference type="NCBI Taxonomy" id="121402"/>
    <lineage>
        <taxon>Eukaryota</taxon>
        <taxon>Metazoa</taxon>
        <taxon>Chordata</taxon>
        <taxon>Craniata</taxon>
        <taxon>Vertebrata</taxon>
        <taxon>Euteleostomi</taxon>
        <taxon>Actinopterygii</taxon>
        <taxon>Neopterygii</taxon>
        <taxon>Teleostei</taxon>
        <taxon>Albuliformes</taxon>
        <taxon>Albulidae</taxon>
        <taxon>Albula</taxon>
    </lineage>
</organism>
<sequence length="566" mass="62442">MAVFSHALSVVGVQRAAFFSLSFLFCGLIRHDAFGCNVTCTTDYISMLNCSCSGLQPMTSYRVEAECWDEIERVNGNCTVRPPQRWCQMEPGDFDYLVSIGTNCTAKATAISGDQNVAPVLTHMKLHQIVKPRPPFNVNLTENNGSFTISWEMVYTEDENFYLNGYLMFRVRIRTEEETQENPLVFVIEEDRRFFVIPDVILKEGKGYVVDVQATIRPKKFKAHWSEWSPTIKWKIKSKPLLPLNLDTVSDGEDSTATEIYLFLLAAVLPCAVLFYFGRIGRLKNLHPWGYTSSPESFFKPLYQTYQGDFKKWVGPAFTFSEFDFLEKNMPVQVVYEKQAAGLEGLHEGAGEDGDGRDSRGSRGVDGSSAVSPYPDGTSGLGALEDINQGNPHSNGHISIDTVTVSGGDSAGLGGSGNPYRGDFLTYPGGGQEQGPQFKPESSFNTERASGHGRAVREAQVVPPVAPGPYRMEWQLVPRDNELEQISLDSFCSTEHSEDGYPRVGLDLDTMDSGFLESDCSSPVSSDFDGTEPMSAAILCGAGNLNTNYVKQWMAYTSATQGNSTS</sequence>
<evidence type="ECO:0000256" key="5">
    <source>
        <dbReference type="ARBA" id="ARBA00023136"/>
    </source>
</evidence>
<feature type="compositionally biased region" description="Polar residues" evidence="8">
    <location>
        <begin position="388"/>
        <end position="405"/>
    </location>
</feature>
<feature type="chain" id="PRO_5035904769" description="Fibronectin type-III domain-containing protein" evidence="9">
    <location>
        <begin position="36"/>
        <end position="566"/>
    </location>
</feature>
<dbReference type="InterPro" id="IPR036116">
    <property type="entry name" value="FN3_sf"/>
</dbReference>
<keyword evidence="7" id="KW-0325">Glycoprotein</keyword>
<gene>
    <name evidence="11" type="ORF">JZ751_015140</name>
</gene>
<accession>A0A8T2NS11</accession>